<dbReference type="Proteomes" id="UP000030765">
    <property type="component" value="Unassembled WGS sequence"/>
</dbReference>
<gene>
    <name evidence="2" type="ORF">ZHAS_00002601</name>
</gene>
<dbReference type="OrthoDB" id="7764411at2759"/>
<dbReference type="AlphaFoldDB" id="A0A084VCK7"/>
<keyword evidence="4" id="KW-1185">Reference proteome</keyword>
<evidence type="ECO:0000313" key="2">
    <source>
        <dbReference type="EMBL" id="KFB35701.1"/>
    </source>
</evidence>
<proteinExistence type="predicted"/>
<dbReference type="VEuPathDB" id="VectorBase:ASIC002601"/>
<reference evidence="2 4" key="1">
    <citation type="journal article" date="2014" name="BMC Genomics">
        <title>Genome sequence of Anopheles sinensis provides insight into genetics basis of mosquito competence for malaria parasites.</title>
        <authorList>
            <person name="Zhou D."/>
            <person name="Zhang D."/>
            <person name="Ding G."/>
            <person name="Shi L."/>
            <person name="Hou Q."/>
            <person name="Ye Y."/>
            <person name="Xu Y."/>
            <person name="Zhou H."/>
            <person name="Xiong C."/>
            <person name="Li S."/>
            <person name="Yu J."/>
            <person name="Hong S."/>
            <person name="Yu X."/>
            <person name="Zou P."/>
            <person name="Chen C."/>
            <person name="Chang X."/>
            <person name="Wang W."/>
            <person name="Lv Y."/>
            <person name="Sun Y."/>
            <person name="Ma L."/>
            <person name="Shen B."/>
            <person name="Zhu C."/>
        </authorList>
    </citation>
    <scope>NUCLEOTIDE SEQUENCE [LARGE SCALE GENOMIC DNA]</scope>
</reference>
<evidence type="ECO:0000313" key="3">
    <source>
        <dbReference type="EnsemblMetazoa" id="ASIC002601-PA"/>
    </source>
</evidence>
<feature type="region of interest" description="Disordered" evidence="1">
    <location>
        <begin position="107"/>
        <end position="131"/>
    </location>
</feature>
<dbReference type="EnsemblMetazoa" id="ASIC002601-RA">
    <property type="protein sequence ID" value="ASIC002601-PA"/>
    <property type="gene ID" value="ASIC002601"/>
</dbReference>
<organism evidence="2">
    <name type="scientific">Anopheles sinensis</name>
    <name type="common">Mosquito</name>
    <dbReference type="NCBI Taxonomy" id="74873"/>
    <lineage>
        <taxon>Eukaryota</taxon>
        <taxon>Metazoa</taxon>
        <taxon>Ecdysozoa</taxon>
        <taxon>Arthropoda</taxon>
        <taxon>Hexapoda</taxon>
        <taxon>Insecta</taxon>
        <taxon>Pterygota</taxon>
        <taxon>Neoptera</taxon>
        <taxon>Endopterygota</taxon>
        <taxon>Diptera</taxon>
        <taxon>Nematocera</taxon>
        <taxon>Culicoidea</taxon>
        <taxon>Culicidae</taxon>
        <taxon>Anophelinae</taxon>
        <taxon>Anopheles</taxon>
    </lineage>
</organism>
<sequence length="251" mass="27510">MNDIGALFSRSSQLLRTPPNDAASVVVADEASSSTRAVVTTPVARPTVEMGKRVANSKNWCKFVEALETAKALHEYTNGRNNDHKGIKRMVKQIVAALSAYEREQSTTEPLEGVTSVDGLVSPNPTPIGTVKRSRLLRSPEEAIEANKKQKSGLEPVVSAEGWLEGDSVYGVTRGWRTQCFHSDSFLAALSLGCFGSAPTSAAKLVRDLSDACDTTMPRRRPPSRKLRPKYWWNQAIKLLRMPQKASESLL</sequence>
<name>A0A084VCK7_ANOSI</name>
<dbReference type="EMBL" id="KE524617">
    <property type="protein sequence ID" value="KFB35701.1"/>
    <property type="molecule type" value="Genomic_DNA"/>
</dbReference>
<protein>
    <submittedName>
        <fullName evidence="2 3">Gag-like protein</fullName>
    </submittedName>
</protein>
<accession>A0A084VCK7</accession>
<dbReference type="EMBL" id="ATLV01010814">
    <property type="status" value="NOT_ANNOTATED_CDS"/>
    <property type="molecule type" value="Genomic_DNA"/>
</dbReference>
<evidence type="ECO:0000313" key="4">
    <source>
        <dbReference type="Proteomes" id="UP000030765"/>
    </source>
</evidence>
<evidence type="ECO:0000256" key="1">
    <source>
        <dbReference type="SAM" id="MobiDB-lite"/>
    </source>
</evidence>
<reference evidence="3" key="2">
    <citation type="submission" date="2020-05" db="UniProtKB">
        <authorList>
            <consortium name="EnsemblMetazoa"/>
        </authorList>
    </citation>
    <scope>IDENTIFICATION</scope>
</reference>